<protein>
    <submittedName>
        <fullName evidence="8">Serine/threonine-protein kinase PrkC</fullName>
        <ecNumber evidence="8">2.7.11.1</ecNumber>
    </submittedName>
</protein>
<dbReference type="InterPro" id="IPR011009">
    <property type="entry name" value="Kinase-like_dom_sf"/>
</dbReference>
<comment type="caution">
    <text evidence="8">The sequence shown here is derived from an EMBL/GenBank/DDBJ whole genome shotgun (WGS) entry which is preliminary data.</text>
</comment>
<dbReference type="AlphaFoldDB" id="A0A5C6A4R5"/>
<accession>A0A5C6A4R5</accession>
<evidence type="ECO:0000256" key="5">
    <source>
        <dbReference type="PROSITE-ProRule" id="PRU10141"/>
    </source>
</evidence>
<dbReference type="GO" id="GO:0004674">
    <property type="term" value="F:protein serine/threonine kinase activity"/>
    <property type="evidence" value="ECO:0007669"/>
    <property type="project" value="UniProtKB-EC"/>
</dbReference>
<name>A0A5C6A4R5_9BACT</name>
<proteinExistence type="predicted"/>
<dbReference type="SMART" id="SM00220">
    <property type="entry name" value="S_TKc"/>
    <property type="match status" value="1"/>
</dbReference>
<dbReference type="InterPro" id="IPR008271">
    <property type="entry name" value="Ser/Thr_kinase_AS"/>
</dbReference>
<dbReference type="Proteomes" id="UP000320176">
    <property type="component" value="Unassembled WGS sequence"/>
</dbReference>
<evidence type="ECO:0000256" key="3">
    <source>
        <dbReference type="ARBA" id="ARBA00022777"/>
    </source>
</evidence>
<evidence type="ECO:0000256" key="2">
    <source>
        <dbReference type="ARBA" id="ARBA00022741"/>
    </source>
</evidence>
<feature type="binding site" evidence="5">
    <location>
        <position position="187"/>
    </location>
    <ligand>
        <name>ATP</name>
        <dbReference type="ChEBI" id="CHEBI:30616"/>
    </ligand>
</feature>
<dbReference type="OrthoDB" id="6111975at2"/>
<keyword evidence="3 8" id="KW-0418">Kinase</keyword>
<feature type="transmembrane region" description="Helical" evidence="6">
    <location>
        <begin position="667"/>
        <end position="692"/>
    </location>
</feature>
<gene>
    <name evidence="8" type="primary">prkC_34</name>
    <name evidence="8" type="ORF">Pla52n_52900</name>
</gene>
<evidence type="ECO:0000256" key="4">
    <source>
        <dbReference type="ARBA" id="ARBA00022840"/>
    </source>
</evidence>
<dbReference type="InterPro" id="IPR017441">
    <property type="entry name" value="Protein_kinase_ATP_BS"/>
</dbReference>
<feature type="transmembrane region" description="Helical" evidence="6">
    <location>
        <begin position="531"/>
        <end position="553"/>
    </location>
</feature>
<dbReference type="InterPro" id="IPR000719">
    <property type="entry name" value="Prot_kinase_dom"/>
</dbReference>
<keyword evidence="9" id="KW-1185">Reference proteome</keyword>
<keyword evidence="2 5" id="KW-0547">Nucleotide-binding</keyword>
<feature type="domain" description="Protein kinase" evidence="7">
    <location>
        <begin position="158"/>
        <end position="470"/>
    </location>
</feature>
<evidence type="ECO:0000313" key="9">
    <source>
        <dbReference type="Proteomes" id="UP000320176"/>
    </source>
</evidence>
<dbReference type="SUPFAM" id="SSF56112">
    <property type="entry name" value="Protein kinase-like (PK-like)"/>
    <property type="match status" value="1"/>
</dbReference>
<dbReference type="PROSITE" id="PS00107">
    <property type="entry name" value="PROTEIN_KINASE_ATP"/>
    <property type="match status" value="1"/>
</dbReference>
<feature type="transmembrane region" description="Helical" evidence="6">
    <location>
        <begin position="620"/>
        <end position="647"/>
    </location>
</feature>
<dbReference type="PANTHER" id="PTHR43289">
    <property type="entry name" value="MITOGEN-ACTIVATED PROTEIN KINASE KINASE KINASE 20-RELATED"/>
    <property type="match status" value="1"/>
</dbReference>
<dbReference type="PROSITE" id="PS00108">
    <property type="entry name" value="PROTEIN_KINASE_ST"/>
    <property type="match status" value="1"/>
</dbReference>
<dbReference type="CDD" id="cd14014">
    <property type="entry name" value="STKc_PknB_like"/>
    <property type="match status" value="1"/>
</dbReference>
<dbReference type="PANTHER" id="PTHR43289:SF34">
    <property type="entry name" value="SERINE_THREONINE-PROTEIN KINASE YBDM-RELATED"/>
    <property type="match status" value="1"/>
</dbReference>
<dbReference type="EMBL" id="SJPN01000007">
    <property type="protein sequence ID" value="TWT94469.1"/>
    <property type="molecule type" value="Genomic_DNA"/>
</dbReference>
<dbReference type="PROSITE" id="PS50011">
    <property type="entry name" value="PROTEIN_KINASE_DOM"/>
    <property type="match status" value="1"/>
</dbReference>
<dbReference type="GO" id="GO:0005524">
    <property type="term" value="F:ATP binding"/>
    <property type="evidence" value="ECO:0007669"/>
    <property type="project" value="UniProtKB-UniRule"/>
</dbReference>
<keyword evidence="1 8" id="KW-0808">Transferase</keyword>
<feature type="transmembrane region" description="Helical" evidence="6">
    <location>
        <begin position="698"/>
        <end position="718"/>
    </location>
</feature>
<keyword evidence="6" id="KW-0812">Transmembrane</keyword>
<sequence>MPSRISETFQNQLDAVLESCLDRLVEIAPLECPSQLAEILPKDDPTVARFVLVELIKMDMAIACESGATAEEPPCIERYLDQFGELLPLSNVPVDLVMEELQLRREIGVSIDAADYQRRFPQHRSVIGQLLGVAEATAAVQNRRGPPTVEIGEQIDDFLILQTLGSGAFANVYLARQVSMYRLVALKVSRGTGDEPQTLAQLDHPNIVRVFDQRGLADSDVHLLYMQYQPGGTLADVVARIRALGQSTEGLTGQVLLDAVDRQLLRAAQVVPERSSVREWMAGAPWPMVVAWIGLQLARALQDAHDRGVLHRDVKPANVLLSAEGIPKLADFNVSFAGVAGRAGAASSFGGSIGYMSPEHLRAINATGLSQPEAVAERSDIYALGILLWELWQGVRPFDTGSSPNSWTQAVTQQLAAREQPLVQPHRLGGVSERVLESALHHALQYAPEDRPGSGSEMAGRLKLALHPDAARLFDPDPDSWQGWLMRRSPWLVAAVVILVPNVLAMIYGYYYNYWESLKNHFENQVVMRQFNNLAACVNIVAVPLAVLLVFWYTRKVVHELQRVSRGEPLTKQGLDDTISLASRAGMIGGALWCVAAVLYPIALRMMLPEFTSSEASHFFVSHIICGGVAAIYPFFGMTVYATAAVYPRLVRVSMNDAQFDQRWFALVRLCEHVLLLACLIPLVGLALMVVSGTDSRGVMMTAVMATAAGLFAAFYAYRMIVRQWAQMSTVLSARGSSVVPTTPGDQSV</sequence>
<keyword evidence="4 5" id="KW-0067">ATP-binding</keyword>
<organism evidence="8 9">
    <name type="scientific">Stieleria varia</name>
    <dbReference type="NCBI Taxonomy" id="2528005"/>
    <lineage>
        <taxon>Bacteria</taxon>
        <taxon>Pseudomonadati</taxon>
        <taxon>Planctomycetota</taxon>
        <taxon>Planctomycetia</taxon>
        <taxon>Pirellulales</taxon>
        <taxon>Pirellulaceae</taxon>
        <taxon>Stieleria</taxon>
    </lineage>
</organism>
<reference evidence="8 9" key="1">
    <citation type="submission" date="2019-02" db="EMBL/GenBank/DDBJ databases">
        <title>Deep-cultivation of Planctomycetes and their phenomic and genomic characterization uncovers novel biology.</title>
        <authorList>
            <person name="Wiegand S."/>
            <person name="Jogler M."/>
            <person name="Boedeker C."/>
            <person name="Pinto D."/>
            <person name="Vollmers J."/>
            <person name="Rivas-Marin E."/>
            <person name="Kohn T."/>
            <person name="Peeters S.H."/>
            <person name="Heuer A."/>
            <person name="Rast P."/>
            <person name="Oberbeckmann S."/>
            <person name="Bunk B."/>
            <person name="Jeske O."/>
            <person name="Meyerdierks A."/>
            <person name="Storesund J.E."/>
            <person name="Kallscheuer N."/>
            <person name="Luecker S."/>
            <person name="Lage O.M."/>
            <person name="Pohl T."/>
            <person name="Merkel B.J."/>
            <person name="Hornburger P."/>
            <person name="Mueller R.-W."/>
            <person name="Bruemmer F."/>
            <person name="Labrenz M."/>
            <person name="Spormann A.M."/>
            <person name="Op Den Camp H."/>
            <person name="Overmann J."/>
            <person name="Amann R."/>
            <person name="Jetten M.S.M."/>
            <person name="Mascher T."/>
            <person name="Medema M.H."/>
            <person name="Devos D.P."/>
            <person name="Kaster A.-K."/>
            <person name="Ovreas L."/>
            <person name="Rohde M."/>
            <person name="Galperin M.Y."/>
            <person name="Jogler C."/>
        </authorList>
    </citation>
    <scope>NUCLEOTIDE SEQUENCE [LARGE SCALE GENOMIC DNA]</scope>
    <source>
        <strain evidence="8 9">Pla52n</strain>
    </source>
</reference>
<dbReference type="Gene3D" id="1.10.510.10">
    <property type="entry name" value="Transferase(Phosphotransferase) domain 1"/>
    <property type="match status" value="1"/>
</dbReference>
<feature type="transmembrane region" description="Helical" evidence="6">
    <location>
        <begin position="491"/>
        <end position="511"/>
    </location>
</feature>
<evidence type="ECO:0000313" key="8">
    <source>
        <dbReference type="EMBL" id="TWT94469.1"/>
    </source>
</evidence>
<evidence type="ECO:0000256" key="1">
    <source>
        <dbReference type="ARBA" id="ARBA00022679"/>
    </source>
</evidence>
<dbReference type="Pfam" id="PF00069">
    <property type="entry name" value="Pkinase"/>
    <property type="match status" value="1"/>
</dbReference>
<evidence type="ECO:0000259" key="7">
    <source>
        <dbReference type="PROSITE" id="PS50011"/>
    </source>
</evidence>
<keyword evidence="6" id="KW-1133">Transmembrane helix</keyword>
<keyword evidence="6" id="KW-0472">Membrane</keyword>
<dbReference type="EC" id="2.7.11.1" evidence="8"/>
<feature type="transmembrane region" description="Helical" evidence="6">
    <location>
        <begin position="590"/>
        <end position="608"/>
    </location>
</feature>
<evidence type="ECO:0000256" key="6">
    <source>
        <dbReference type="SAM" id="Phobius"/>
    </source>
</evidence>